<evidence type="ECO:0000313" key="2">
    <source>
        <dbReference type="EMBL" id="ANV79509.1"/>
    </source>
</evidence>
<dbReference type="SUPFAM" id="SSF53300">
    <property type="entry name" value="vWA-like"/>
    <property type="match status" value="1"/>
</dbReference>
<sequence length="439" mass="49463">MAWSRKSAMFASLAVALYLLGLVLRNQQLVTVAVVLLSFLTWAAFRTSHADVSSSGRRIDDAQNDEGIELQNILAMRKVSSSRIFEDGEIDVSLRLQNRSNTSKVLEVRDRVPEVMRIKKGANYVLMELGPQRETEISYTIETPLRGFYTIGPVCVRVQDAFGLFHNEKEIHLYEDFLVFPKMEDIKDAMIKSRVPKIFTGAVNIRNPGEGSNFYNLREYIPGDPMKKVNWKATARQDGKMMVNEFEKDAVSDIIIIVDSRKISETGPVSRNSLVYSTRAAASLSQYFLARRDSVGLVLYGDEITSVDRDTGKKQLYVLLTKLAGSMAKGNTPLKIVTNRIMPHINRGSPVILLSPLEEDPTIVDAVRDLRSRNFEVTVLSPSSLEFEFDARRLDRTGYEVLKTERDILMAELRGLGAYVMDWEPDMMLNTALTGARGF</sequence>
<accession>A0A1B1TB60</accession>
<name>A0A1B1TB60_9ARCH</name>
<dbReference type="PANTHER" id="PTHR33608:SF6">
    <property type="entry name" value="BLL2464 PROTEIN"/>
    <property type="match status" value="1"/>
</dbReference>
<feature type="domain" description="DUF58" evidence="1">
    <location>
        <begin position="217"/>
        <end position="360"/>
    </location>
</feature>
<dbReference type="InterPro" id="IPR036465">
    <property type="entry name" value="vWFA_dom_sf"/>
</dbReference>
<reference evidence="2" key="2">
    <citation type="journal article" date="2015" name="ISME J.">
        <title>A new class of marine Euryarchaeota group II from the Mediterranean deep chlorophyll maximum.</title>
        <authorList>
            <person name="Martin-Cuadrado A.B."/>
            <person name="Garcia-Heredia I."/>
            <person name="Molto A.G."/>
            <person name="Lopez-Ubeda R."/>
            <person name="Kimes N."/>
            <person name="Lopez-Garcia P."/>
            <person name="Moreira D."/>
            <person name="Rodriguez-Valera F."/>
        </authorList>
    </citation>
    <scope>NUCLEOTIDE SEQUENCE</scope>
</reference>
<dbReference type="InterPro" id="IPR002881">
    <property type="entry name" value="DUF58"/>
</dbReference>
<dbReference type="Pfam" id="PF01882">
    <property type="entry name" value="DUF58"/>
    <property type="match status" value="1"/>
</dbReference>
<dbReference type="EMBL" id="KP211837">
    <property type="protein sequence ID" value="ANV79509.1"/>
    <property type="molecule type" value="Genomic_DNA"/>
</dbReference>
<protein>
    <submittedName>
        <fullName evidence="2">Putative conserved protein (Some members containing a von Willebrand factor type A (VWA) domain)</fullName>
    </submittedName>
</protein>
<evidence type="ECO:0000259" key="1">
    <source>
        <dbReference type="Pfam" id="PF01882"/>
    </source>
</evidence>
<proteinExistence type="predicted"/>
<organism evidence="2">
    <name type="scientific">uncultured Poseidoniia archaeon</name>
    <dbReference type="NCBI Taxonomy" id="1697135"/>
    <lineage>
        <taxon>Archaea</taxon>
        <taxon>Methanobacteriati</taxon>
        <taxon>Thermoplasmatota</taxon>
        <taxon>Candidatus Poseidoniia</taxon>
        <taxon>environmental samples</taxon>
    </lineage>
</organism>
<dbReference type="AlphaFoldDB" id="A0A1B1TB60"/>
<dbReference type="PANTHER" id="PTHR33608">
    <property type="entry name" value="BLL2464 PROTEIN"/>
    <property type="match status" value="1"/>
</dbReference>
<reference evidence="2" key="1">
    <citation type="submission" date="2014-11" db="EMBL/GenBank/DDBJ databases">
        <authorList>
            <person name="Zhu J."/>
            <person name="Qi W."/>
            <person name="Song R."/>
        </authorList>
    </citation>
    <scope>NUCLEOTIDE SEQUENCE</scope>
</reference>